<keyword evidence="7" id="KW-1160">Virus entry into host cell</keyword>
<evidence type="ECO:0000259" key="8">
    <source>
        <dbReference type="Pfam" id="PF04984"/>
    </source>
</evidence>
<dbReference type="KEGG" id="vg:64766295"/>
<evidence type="ECO:0000256" key="3">
    <source>
        <dbReference type="ARBA" id="ARBA00022732"/>
    </source>
</evidence>
<evidence type="ECO:0000256" key="5">
    <source>
        <dbReference type="ARBA" id="ARBA00023003"/>
    </source>
</evidence>
<dbReference type="GO" id="GO:0099000">
    <property type="term" value="P:symbiont genome ejection through host cell envelope, contractile tail mechanism"/>
    <property type="evidence" value="ECO:0007669"/>
    <property type="project" value="UniProtKB-KW"/>
</dbReference>
<keyword evidence="5" id="KW-0946">Virion</keyword>
<feature type="domain" description="Tail sheath protein subtilisin-like" evidence="8">
    <location>
        <begin position="201"/>
        <end position="369"/>
    </location>
</feature>
<reference evidence="10" key="1">
    <citation type="submission" date="2018-02" db="EMBL/GenBank/DDBJ databases">
        <authorList>
            <person name="Cohen D.B."/>
            <person name="Kent A.D."/>
        </authorList>
    </citation>
    <scope>NUCLEOTIDE SEQUENCE [LARGE SCALE GENOMIC DNA]</scope>
</reference>
<evidence type="ECO:0000256" key="7">
    <source>
        <dbReference type="ARBA" id="ARBA00023296"/>
    </source>
</evidence>
<evidence type="ECO:0000256" key="4">
    <source>
        <dbReference type="ARBA" id="ARBA00022766"/>
    </source>
</evidence>
<organism evidence="9 10">
    <name type="scientific">Rhodococcus phage Finch</name>
    <dbReference type="NCBI Taxonomy" id="2094144"/>
    <lineage>
        <taxon>Viruses</taxon>
        <taxon>Duplodnaviria</taxon>
        <taxon>Heunggongvirae</taxon>
        <taxon>Uroviricota</taxon>
        <taxon>Caudoviricetes</taxon>
        <taxon>Finchvirus</taxon>
        <taxon>Finchvirus finch</taxon>
    </lineage>
</organism>
<name>A0A2P1JXE6_9CAUD</name>
<dbReference type="Proteomes" id="UP000241290">
    <property type="component" value="Genome"/>
</dbReference>
<dbReference type="GO" id="GO:0098027">
    <property type="term" value="C:virus tail, sheath"/>
    <property type="evidence" value="ECO:0007669"/>
    <property type="project" value="UniProtKB-KW"/>
</dbReference>
<keyword evidence="4" id="KW-1242">Viral contractile tail ejection system</keyword>
<keyword evidence="10" id="KW-1185">Reference proteome</keyword>
<keyword evidence="5" id="KW-1229">Viral tail sheath protein</keyword>
<keyword evidence="2" id="KW-1162">Viral penetration into host cytoplasm</keyword>
<dbReference type="GeneID" id="64766295"/>
<keyword evidence="6" id="KW-1171">Viral genome ejection through host cell envelope</keyword>
<comment type="similarity">
    <text evidence="1">Belongs to the myoviridae tail sheath protein family.</text>
</comment>
<evidence type="ECO:0000313" key="10">
    <source>
        <dbReference type="Proteomes" id="UP000241290"/>
    </source>
</evidence>
<dbReference type="InterPro" id="IPR035089">
    <property type="entry name" value="Phage_sheath_subtilisin"/>
</dbReference>
<proteinExistence type="inferred from homology"/>
<evidence type="ECO:0000256" key="6">
    <source>
        <dbReference type="ARBA" id="ARBA00023009"/>
    </source>
</evidence>
<sequence>MVDFSKYQAPGLYTEAVPGPQLSVQSTTPTAVGVFGTTVGYRQQTESLVIDPDIQQEDTTFLPATNRTLREAGIRPDTVVVRNASSGEEYVLNTDYTVFLVSGGASSQSTRDDLYTIKRVIDGGHIDQGDTVEVSYNYTDEDYFKAKTFYDYDDVRDQYGKPFDALGNIQSELSLAVSIAFQNGASVVVTAAVDPVDRANPTLADYIGALDTLRDQSDISVIVPATGVQTIQSAVVTHVNQQSGNRYERRAIIGRDGSGTAVSSAQLIADAHAIGSNRIALVSPAQLKYFAPELDKEIIIGGQYLAAAAAGVSVSQGASMPLTRRTVRGFVDVATTISEAQRNLESQNGLAVVEKTRRGGMQIRHGVTTDTTDVLSREWNVTGQQDAMVYRLREYLDNDRLIGNTIDELTMTNVKASADAALQALVQDRVIQDYAELKVRQLNTSPDVIEIRFAWKPSLPLNYIVVRYSVSITSGDSTALQSV</sequence>
<evidence type="ECO:0000256" key="1">
    <source>
        <dbReference type="ARBA" id="ARBA00008005"/>
    </source>
</evidence>
<evidence type="ECO:0000313" key="9">
    <source>
        <dbReference type="EMBL" id="AVO24982.1"/>
    </source>
</evidence>
<accession>A0A2P1JXE6</accession>
<gene>
    <name evidence="9" type="primary">42</name>
    <name evidence="9" type="ORF">SEA_FINCH_42</name>
</gene>
<dbReference type="Pfam" id="PF04984">
    <property type="entry name" value="Phage_sheath_1"/>
    <property type="match status" value="1"/>
</dbReference>
<protein>
    <submittedName>
        <fullName evidence="9">Tail sheath protein</fullName>
    </submittedName>
</protein>
<dbReference type="RefSeq" id="YP_010059064.1">
    <property type="nucleotide sequence ID" value="NC_054724.1"/>
</dbReference>
<dbReference type="EMBL" id="MG962366">
    <property type="protein sequence ID" value="AVO24982.1"/>
    <property type="molecule type" value="Genomic_DNA"/>
</dbReference>
<keyword evidence="3" id="KW-1227">Viral tail protein</keyword>
<evidence type="ECO:0000256" key="2">
    <source>
        <dbReference type="ARBA" id="ARBA00022595"/>
    </source>
</evidence>